<feature type="transmembrane region" description="Helical" evidence="1">
    <location>
        <begin position="122"/>
        <end position="141"/>
    </location>
</feature>
<dbReference type="AlphaFoldDB" id="A0A397TZB3"/>
<gene>
    <name evidence="2" type="ORF">C2G38_2123280</name>
</gene>
<reference evidence="2 3" key="1">
    <citation type="submission" date="2018-06" db="EMBL/GenBank/DDBJ databases">
        <title>Comparative genomics reveals the genomic features of Rhizophagus irregularis, R. cerebriforme, R. diaphanum and Gigaspora rosea, and their symbiotic lifestyle signature.</title>
        <authorList>
            <person name="Morin E."/>
            <person name="San Clemente H."/>
            <person name="Chen E.C.H."/>
            <person name="De La Providencia I."/>
            <person name="Hainaut M."/>
            <person name="Kuo A."/>
            <person name="Kohler A."/>
            <person name="Murat C."/>
            <person name="Tang N."/>
            <person name="Roy S."/>
            <person name="Loubradou J."/>
            <person name="Henrissat B."/>
            <person name="Grigoriev I.V."/>
            <person name="Corradi N."/>
            <person name="Roux C."/>
            <person name="Martin F.M."/>
        </authorList>
    </citation>
    <scope>NUCLEOTIDE SEQUENCE [LARGE SCALE GENOMIC DNA]</scope>
    <source>
        <strain evidence="2 3">DAOM 194757</strain>
    </source>
</reference>
<proteinExistence type="predicted"/>
<evidence type="ECO:0000313" key="3">
    <source>
        <dbReference type="Proteomes" id="UP000266673"/>
    </source>
</evidence>
<evidence type="ECO:0000313" key="2">
    <source>
        <dbReference type="EMBL" id="RIB03342.1"/>
    </source>
</evidence>
<organism evidence="2 3">
    <name type="scientific">Gigaspora rosea</name>
    <dbReference type="NCBI Taxonomy" id="44941"/>
    <lineage>
        <taxon>Eukaryota</taxon>
        <taxon>Fungi</taxon>
        <taxon>Fungi incertae sedis</taxon>
        <taxon>Mucoromycota</taxon>
        <taxon>Glomeromycotina</taxon>
        <taxon>Glomeromycetes</taxon>
        <taxon>Diversisporales</taxon>
        <taxon>Gigasporaceae</taxon>
        <taxon>Gigaspora</taxon>
    </lineage>
</organism>
<sequence>MLLPLPASIFEFRYPKFPLFKAERLFRQLSYFLLRCCVCAFVCSISSFVIYILLFFTNQSSSDKFSIFIMLAIIVQIVDVFVTAKHFHLFLYTCISFSFLVNDVNFDAEAIQYEVEFIKQTFIWIPVISIGFRIFKLLLVYLTGKQYIYPSLVPAVFKLLISLALLRPISDSESETLDKWYVDHSTRMRLVVYLDSPALNYCEVYGDDDTSEDSNINENIIIENNIDIFNFMIYLLFEMKFFKRDNMGNA</sequence>
<keyword evidence="1" id="KW-0472">Membrane</keyword>
<feature type="transmembrane region" description="Helical" evidence="1">
    <location>
        <begin position="65"/>
        <end position="84"/>
    </location>
</feature>
<name>A0A397TZB3_9GLOM</name>
<dbReference type="Proteomes" id="UP000266673">
    <property type="component" value="Unassembled WGS sequence"/>
</dbReference>
<comment type="caution">
    <text evidence="2">The sequence shown here is derived from an EMBL/GenBank/DDBJ whole genome shotgun (WGS) entry which is preliminary data.</text>
</comment>
<accession>A0A397TZB3</accession>
<keyword evidence="3" id="KW-1185">Reference proteome</keyword>
<keyword evidence="1" id="KW-0812">Transmembrane</keyword>
<feature type="transmembrane region" description="Helical" evidence="1">
    <location>
        <begin position="32"/>
        <end position="53"/>
    </location>
</feature>
<evidence type="ECO:0000256" key="1">
    <source>
        <dbReference type="SAM" id="Phobius"/>
    </source>
</evidence>
<protein>
    <submittedName>
        <fullName evidence="2">Uncharacterized protein</fullName>
    </submittedName>
</protein>
<keyword evidence="1" id="KW-1133">Transmembrane helix</keyword>
<dbReference type="EMBL" id="QKWP01002440">
    <property type="protein sequence ID" value="RIB03342.1"/>
    <property type="molecule type" value="Genomic_DNA"/>
</dbReference>
<dbReference type="OrthoDB" id="10460643at2759"/>